<evidence type="ECO:0000313" key="2">
    <source>
        <dbReference type="EMBL" id="MCF6774085.1"/>
    </source>
</evidence>
<dbReference type="RefSeq" id="WP_236881219.1">
    <property type="nucleotide sequence ID" value="NZ_JAKJKU010000003.1"/>
</dbReference>
<name>A0ABS9HMK8_9CORY</name>
<evidence type="ECO:0000313" key="3">
    <source>
        <dbReference type="Proteomes" id="UP001200604"/>
    </source>
</evidence>
<dbReference type="Proteomes" id="UP001200604">
    <property type="component" value="Unassembled WGS sequence"/>
</dbReference>
<evidence type="ECO:0000256" key="1">
    <source>
        <dbReference type="SAM" id="MobiDB-lite"/>
    </source>
</evidence>
<gene>
    <name evidence="2" type="ORF">L3H44_06635</name>
</gene>
<protein>
    <submittedName>
        <fullName evidence="2">Uncharacterized protein</fullName>
    </submittedName>
</protein>
<proteinExistence type="predicted"/>
<comment type="caution">
    <text evidence="2">The sequence shown here is derived from an EMBL/GenBank/DDBJ whole genome shotgun (WGS) entry which is preliminary data.</text>
</comment>
<reference evidence="2 3" key="1">
    <citation type="submission" date="2022-01" db="EMBL/GenBank/DDBJ databases">
        <title>Identification and Characterization of Corynebacterium sp.</title>
        <authorList>
            <person name="Luo Q."/>
            <person name="Qu P."/>
            <person name="Chen Q."/>
        </authorList>
    </citation>
    <scope>NUCLEOTIDE SEQUENCE [LARGE SCALE GENOMIC DNA]</scope>
    <source>
        <strain evidence="2 3">MC-12</strain>
    </source>
</reference>
<feature type="compositionally biased region" description="Basic and acidic residues" evidence="1">
    <location>
        <begin position="41"/>
        <end position="50"/>
    </location>
</feature>
<organism evidence="2 3">
    <name type="scientific">Corynebacterium parakroppenstedtii</name>
    <dbReference type="NCBI Taxonomy" id="2828363"/>
    <lineage>
        <taxon>Bacteria</taxon>
        <taxon>Bacillati</taxon>
        <taxon>Actinomycetota</taxon>
        <taxon>Actinomycetes</taxon>
        <taxon>Mycobacteriales</taxon>
        <taxon>Corynebacteriaceae</taxon>
        <taxon>Corynebacterium</taxon>
    </lineage>
</organism>
<dbReference type="EMBL" id="JAKJKU010000003">
    <property type="protein sequence ID" value="MCF6774085.1"/>
    <property type="molecule type" value="Genomic_DNA"/>
</dbReference>
<sequence length="50" mass="5417">MEVNGFSSLGRARRLRNVSRETFTPSQLGGEQMATPSADAGHVERLGRGE</sequence>
<feature type="region of interest" description="Disordered" evidence="1">
    <location>
        <begin position="1"/>
        <end position="50"/>
    </location>
</feature>
<accession>A0ABS9HMK8</accession>
<keyword evidence="3" id="KW-1185">Reference proteome</keyword>
<feature type="compositionally biased region" description="Polar residues" evidence="1">
    <location>
        <begin position="20"/>
        <end position="29"/>
    </location>
</feature>